<keyword evidence="1 6" id="KW-0547">Nucleotide-binding</keyword>
<comment type="function">
    <text evidence="6">Catalyzes the dehydration of the S-form of NAD(P)HX at the expense of ADP, which is converted to AMP. Together with NAD(P)HX epimerase, which catalyzes the epimerization of the S- and R-forms, the enzyme allows the repair of both epimers of NAD(P)HX, a damaged form of NAD(P)H that is a result of enzymatic or heat-dependent hydration.</text>
</comment>
<feature type="binding site" evidence="6">
    <location>
        <position position="111"/>
    </location>
    <ligand>
        <name>(6S)-NADPHX</name>
        <dbReference type="ChEBI" id="CHEBI:64076"/>
    </ligand>
</feature>
<dbReference type="HAMAP" id="MF_01965">
    <property type="entry name" value="NADHX_dehydratase"/>
    <property type="match status" value="1"/>
</dbReference>
<dbReference type="Gene3D" id="3.40.1190.20">
    <property type="match status" value="1"/>
</dbReference>
<protein>
    <recommendedName>
        <fullName evidence="6">ADP-dependent (S)-NAD(P)H-hydrate dehydratase</fullName>
        <ecNumber evidence="6">4.2.1.136</ecNumber>
    </recommendedName>
    <alternativeName>
        <fullName evidence="6">ADP-dependent NAD(P)HX dehydratase</fullName>
    </alternativeName>
</protein>
<dbReference type="EC" id="4.2.1.136" evidence="6"/>
<dbReference type="GO" id="GO:0052856">
    <property type="term" value="F:NAD(P)HX epimerase activity"/>
    <property type="evidence" value="ECO:0007669"/>
    <property type="project" value="TreeGrafter"/>
</dbReference>
<evidence type="ECO:0000256" key="6">
    <source>
        <dbReference type="HAMAP-Rule" id="MF_01965"/>
    </source>
</evidence>
<dbReference type="PROSITE" id="PS51383">
    <property type="entry name" value="YJEF_C_3"/>
    <property type="match status" value="1"/>
</dbReference>
<evidence type="ECO:0000313" key="9">
    <source>
        <dbReference type="Proteomes" id="UP000228987"/>
    </source>
</evidence>
<dbReference type="CDD" id="cd01171">
    <property type="entry name" value="YXKO-related"/>
    <property type="match status" value="1"/>
</dbReference>
<keyword evidence="5 6" id="KW-0456">Lyase</keyword>
<feature type="domain" description="YjeF C-terminal" evidence="7">
    <location>
        <begin position="15"/>
        <end position="293"/>
    </location>
</feature>
<dbReference type="Proteomes" id="UP000228987">
    <property type="component" value="Unassembled WGS sequence"/>
</dbReference>
<keyword evidence="2 6" id="KW-0067">ATP-binding</keyword>
<evidence type="ECO:0000256" key="4">
    <source>
        <dbReference type="ARBA" id="ARBA00023027"/>
    </source>
</evidence>
<dbReference type="AlphaFoldDB" id="A0A2A5C8Q0"/>
<reference evidence="9" key="1">
    <citation type="submission" date="2017-08" db="EMBL/GenBank/DDBJ databases">
        <title>A dynamic microbial community with high functional redundancy inhabits the cold, oxic subseafloor aquifer.</title>
        <authorList>
            <person name="Tully B.J."/>
            <person name="Wheat C.G."/>
            <person name="Glazer B.T."/>
            <person name="Huber J.A."/>
        </authorList>
    </citation>
    <scope>NUCLEOTIDE SEQUENCE [LARGE SCALE GENOMIC DNA]</scope>
</reference>
<organism evidence="8 9">
    <name type="scientific">SAR86 cluster bacterium</name>
    <dbReference type="NCBI Taxonomy" id="2030880"/>
    <lineage>
        <taxon>Bacteria</taxon>
        <taxon>Pseudomonadati</taxon>
        <taxon>Pseudomonadota</taxon>
        <taxon>Gammaproteobacteria</taxon>
        <taxon>SAR86 cluster</taxon>
    </lineage>
</organism>
<dbReference type="GO" id="GO:0052855">
    <property type="term" value="F:ADP-dependent NAD(P)H-hydrate dehydratase activity"/>
    <property type="evidence" value="ECO:0007669"/>
    <property type="project" value="UniProtKB-UniRule"/>
</dbReference>
<gene>
    <name evidence="6" type="primary">nnrD</name>
    <name evidence="8" type="ORF">COA71_11860</name>
</gene>
<comment type="caution">
    <text evidence="8">The sequence shown here is derived from an EMBL/GenBank/DDBJ whole genome shotgun (WGS) entry which is preliminary data.</text>
</comment>
<dbReference type="InterPro" id="IPR000631">
    <property type="entry name" value="CARKD"/>
</dbReference>
<dbReference type="EMBL" id="NVWI01000010">
    <property type="protein sequence ID" value="PCJ40197.1"/>
    <property type="molecule type" value="Genomic_DNA"/>
</dbReference>
<proteinExistence type="inferred from homology"/>
<dbReference type="PANTHER" id="PTHR12592:SF0">
    <property type="entry name" value="ATP-DEPENDENT (S)-NAD(P)H-HYDRATE DEHYDRATASE"/>
    <property type="match status" value="1"/>
</dbReference>
<dbReference type="GO" id="GO:0110051">
    <property type="term" value="P:metabolite repair"/>
    <property type="evidence" value="ECO:0007669"/>
    <property type="project" value="TreeGrafter"/>
</dbReference>
<comment type="cofactor">
    <cofactor evidence="6">
        <name>Mg(2+)</name>
        <dbReference type="ChEBI" id="CHEBI:18420"/>
    </cofactor>
</comment>
<dbReference type="SUPFAM" id="SSF53613">
    <property type="entry name" value="Ribokinase-like"/>
    <property type="match status" value="1"/>
</dbReference>
<comment type="subunit">
    <text evidence="6">Homotetramer.</text>
</comment>
<dbReference type="NCBIfam" id="TIGR00196">
    <property type="entry name" value="yjeF_cterm"/>
    <property type="match status" value="1"/>
</dbReference>
<keyword evidence="3 6" id="KW-0521">NADP</keyword>
<dbReference type="Pfam" id="PF01256">
    <property type="entry name" value="Carb_kinase"/>
    <property type="match status" value="1"/>
</dbReference>
<feature type="binding site" evidence="6">
    <location>
        <position position="233"/>
    </location>
    <ligand>
        <name>AMP</name>
        <dbReference type="ChEBI" id="CHEBI:456215"/>
    </ligand>
</feature>
<comment type="catalytic activity">
    <reaction evidence="6">
        <text>(6S)-NADPHX + ADP = AMP + phosphate + NADPH + H(+)</text>
        <dbReference type="Rhea" id="RHEA:32235"/>
        <dbReference type="ChEBI" id="CHEBI:15378"/>
        <dbReference type="ChEBI" id="CHEBI:43474"/>
        <dbReference type="ChEBI" id="CHEBI:57783"/>
        <dbReference type="ChEBI" id="CHEBI:64076"/>
        <dbReference type="ChEBI" id="CHEBI:456215"/>
        <dbReference type="ChEBI" id="CHEBI:456216"/>
        <dbReference type="EC" id="4.2.1.136"/>
    </reaction>
</comment>
<feature type="binding site" evidence="6">
    <location>
        <position position="164"/>
    </location>
    <ligand>
        <name>(6S)-NADPHX</name>
        <dbReference type="ChEBI" id="CHEBI:64076"/>
    </ligand>
</feature>
<dbReference type="GO" id="GO:0005524">
    <property type="term" value="F:ATP binding"/>
    <property type="evidence" value="ECO:0007669"/>
    <property type="project" value="UniProtKB-KW"/>
</dbReference>
<dbReference type="InterPro" id="IPR029056">
    <property type="entry name" value="Ribokinase-like"/>
</dbReference>
<keyword evidence="4 6" id="KW-0520">NAD</keyword>
<feature type="binding site" evidence="6">
    <location>
        <position position="234"/>
    </location>
    <ligand>
        <name>(6S)-NADPHX</name>
        <dbReference type="ChEBI" id="CHEBI:64076"/>
    </ligand>
</feature>
<comment type="catalytic activity">
    <reaction evidence="6">
        <text>(6S)-NADHX + ADP = AMP + phosphate + NADH + H(+)</text>
        <dbReference type="Rhea" id="RHEA:32223"/>
        <dbReference type="ChEBI" id="CHEBI:15378"/>
        <dbReference type="ChEBI" id="CHEBI:43474"/>
        <dbReference type="ChEBI" id="CHEBI:57945"/>
        <dbReference type="ChEBI" id="CHEBI:64074"/>
        <dbReference type="ChEBI" id="CHEBI:456215"/>
        <dbReference type="ChEBI" id="CHEBI:456216"/>
        <dbReference type="EC" id="4.2.1.136"/>
    </reaction>
</comment>
<evidence type="ECO:0000256" key="3">
    <source>
        <dbReference type="ARBA" id="ARBA00022857"/>
    </source>
</evidence>
<evidence type="ECO:0000313" key="8">
    <source>
        <dbReference type="EMBL" id="PCJ40197.1"/>
    </source>
</evidence>
<feature type="binding site" evidence="6">
    <location>
        <begin position="201"/>
        <end position="205"/>
    </location>
    <ligand>
        <name>AMP</name>
        <dbReference type="ChEBI" id="CHEBI:456215"/>
    </ligand>
</feature>
<dbReference type="PANTHER" id="PTHR12592">
    <property type="entry name" value="ATP-DEPENDENT (S)-NAD(P)H-HYDRATE DEHYDRATASE FAMILY MEMBER"/>
    <property type="match status" value="1"/>
</dbReference>
<evidence type="ECO:0000256" key="2">
    <source>
        <dbReference type="ARBA" id="ARBA00022840"/>
    </source>
</evidence>
<accession>A0A2A5C8Q0</accession>
<evidence type="ECO:0000259" key="7">
    <source>
        <dbReference type="PROSITE" id="PS51383"/>
    </source>
</evidence>
<evidence type="ECO:0000256" key="5">
    <source>
        <dbReference type="ARBA" id="ARBA00023239"/>
    </source>
</evidence>
<feature type="binding site" evidence="6">
    <location>
        <position position="50"/>
    </location>
    <ligand>
        <name>(6S)-NADPHX</name>
        <dbReference type="ChEBI" id="CHEBI:64076"/>
    </ligand>
</feature>
<name>A0A2A5C8Q0_9GAMM</name>
<evidence type="ECO:0000256" key="1">
    <source>
        <dbReference type="ARBA" id="ARBA00022741"/>
    </source>
</evidence>
<comment type="similarity">
    <text evidence="6">Belongs to the NnrD/CARKD family.</text>
</comment>
<dbReference type="GO" id="GO:0046496">
    <property type="term" value="P:nicotinamide nucleotide metabolic process"/>
    <property type="evidence" value="ECO:0007669"/>
    <property type="project" value="UniProtKB-UniRule"/>
</dbReference>
<sequence>MRNRKTFVSSPRLLKYQSIKHLLFSRSEHSHKGNNGHVLVIGGDHGFAGAALMAAEAAARAGAGLVSVATRSEHVAAFISRCPELMVKAVDDAAALTPLLDKATTIVIGPGLGQSEWSLNCLLATLENTADKTTPLVIDADALNLLSQNKMDLPASGQFILTPHPGESSRLLACSCQEVKADREKSCLLLQQKYGGICLLKGAKTLIASEEKGRIMLEACSHGNPGMGSGGMGDILSGVLGGLLAQHFSLADSARLGVCIHSLSADLAAADSGERGLLATDLLPYIHKLVNNG</sequence>